<organism evidence="1 2">
    <name type="scientific">Paractinoplanes ferrugineus</name>
    <dbReference type="NCBI Taxonomy" id="113564"/>
    <lineage>
        <taxon>Bacteria</taxon>
        <taxon>Bacillati</taxon>
        <taxon>Actinomycetota</taxon>
        <taxon>Actinomycetes</taxon>
        <taxon>Micromonosporales</taxon>
        <taxon>Micromonosporaceae</taxon>
        <taxon>Paractinoplanes</taxon>
    </lineage>
</organism>
<protein>
    <submittedName>
        <fullName evidence="1">Uncharacterized protein</fullName>
    </submittedName>
</protein>
<dbReference type="EMBL" id="BOMM01000009">
    <property type="protein sequence ID" value="GIE09503.1"/>
    <property type="molecule type" value="Genomic_DNA"/>
</dbReference>
<dbReference type="AlphaFoldDB" id="A0A919IWN6"/>
<comment type="caution">
    <text evidence="1">The sequence shown here is derived from an EMBL/GenBank/DDBJ whole genome shotgun (WGS) entry which is preliminary data.</text>
</comment>
<proteinExistence type="predicted"/>
<evidence type="ECO:0000313" key="2">
    <source>
        <dbReference type="Proteomes" id="UP000598174"/>
    </source>
</evidence>
<keyword evidence="2" id="KW-1185">Reference proteome</keyword>
<evidence type="ECO:0000313" key="1">
    <source>
        <dbReference type="EMBL" id="GIE09503.1"/>
    </source>
</evidence>
<reference evidence="1" key="1">
    <citation type="submission" date="2021-01" db="EMBL/GenBank/DDBJ databases">
        <title>Whole genome shotgun sequence of Actinoplanes ferrugineus NBRC 15555.</title>
        <authorList>
            <person name="Komaki H."/>
            <person name="Tamura T."/>
        </authorList>
    </citation>
    <scope>NUCLEOTIDE SEQUENCE</scope>
    <source>
        <strain evidence="1">NBRC 15555</strain>
    </source>
</reference>
<accession>A0A919IWN6</accession>
<name>A0A919IWN6_9ACTN</name>
<dbReference type="RefSeq" id="WP_203816104.1">
    <property type="nucleotide sequence ID" value="NZ_BAAABP010000007.1"/>
</dbReference>
<gene>
    <name evidence="1" type="ORF">Afe05nite_13430</name>
</gene>
<sequence>MKNPNSRITFPGDGPWVAVSQHKMQKWATDEGTGPLAIRVMFAAIGHQNSTGHAELAKGELCRILGRADKETGRLEPAGSDTVSRAIRNAKASGFIAPESGARCLVVPRWVAIKRARDAWTCRVHGPQVA</sequence>
<dbReference type="Proteomes" id="UP000598174">
    <property type="component" value="Unassembled WGS sequence"/>
</dbReference>